<dbReference type="STRING" id="252740.A0A423V7J9"/>
<feature type="compositionally biased region" description="Basic and acidic residues" evidence="1">
    <location>
        <begin position="538"/>
        <end position="552"/>
    </location>
</feature>
<feature type="region of interest" description="Disordered" evidence="1">
    <location>
        <begin position="538"/>
        <end position="559"/>
    </location>
</feature>
<protein>
    <submittedName>
        <fullName evidence="2">Uncharacterized protein</fullName>
    </submittedName>
</protein>
<reference evidence="2 3" key="1">
    <citation type="submission" date="2015-09" db="EMBL/GenBank/DDBJ databases">
        <title>Host preference determinants of Valsa canker pathogens revealed by comparative genomics.</title>
        <authorList>
            <person name="Yin Z."/>
            <person name="Huang L."/>
        </authorList>
    </citation>
    <scope>NUCLEOTIDE SEQUENCE [LARGE SCALE GENOMIC DNA]</scope>
    <source>
        <strain evidence="2 3">YSFL</strain>
    </source>
</reference>
<evidence type="ECO:0000313" key="3">
    <source>
        <dbReference type="Proteomes" id="UP000284375"/>
    </source>
</evidence>
<feature type="compositionally biased region" description="Basic and acidic residues" evidence="1">
    <location>
        <begin position="331"/>
        <end position="358"/>
    </location>
</feature>
<dbReference type="Proteomes" id="UP000284375">
    <property type="component" value="Unassembled WGS sequence"/>
</dbReference>
<gene>
    <name evidence="2" type="ORF">VSDG_10201</name>
</gene>
<sequence>MQLARPASPRSKKLSLAALEREVNNIATDASALMVRVKAGSRRMGSKVNLQQWQRLHKVREEYKTALVDLEQNEAMTNKCIQDTQKVHDNIKATLQDGENLIERLKQVGQKLPEELVLDLMGVVVFACGSLDVIRDKCPEQLEALKNIEYHEYKTAHPYPDIDALRKKLSTVLPSTQEQQGKLDEVLGEHKKQEEELEGKISSLQSEVHALEKKTHSFEEERTSLKRQILDLKTEKDTLAQQNDDLQYELGVQKEVQNKVKSKHKETQDAVKSLEQECAALKTTNDELVSSLNSQLDEEKSRCRDLQAQLRASEGLQNQITSLQSALAQEKQAREEADSTAASDRRRAEVAERDRDANSEALAQERQSTDALHERLRMANQEIESLKAEVHLHTNELAASKKKVGALEKKSAETEASLRDRIANLSIRNTDREAELKHYIEQVARLDGERSGEEQQYQRTLQYIQTQYDKEIRNLERRHDSLWIQHYDQESLHAIENQQAQQELQQLERLLEGQKQAVEDEKEELFWDLVEQKGKEDEHRSEITRLKEDLQRSNDASEDLRQSLLQSQLESEKANKRLADAQEAHEQTCAQLHLEIQRQGEQAASYKKTARDLGRDLDLGNKQLCLLFDVVFDVDATVDDVKSVFNEWTDTSDEPHLSEVKDIFWTIRGPWTPSYGVAEERFPHFRTQVLKLLSMTFRDAKHKNWLPTVLHLLSRIMAGVKVSRFSQVGPIMYLIANKLYEMSTGIDDGDMLLAIALRECVWKVEQRFHNLIGGEQVTYPNLLEHSKCKDPVLYMFEDAIVNGQLRRDVPISEWLQESSSGAFQSFKVTDGTSIGFLTADDSQWFLMLDLGRHSMRLISKQLARVDTSKWPQEDLRIVDPLKEDHDKWRLTEPTPEISTWWWLHLIK</sequence>
<dbReference type="EMBL" id="LJZO01000129">
    <property type="protein sequence ID" value="ROV86718.1"/>
    <property type="molecule type" value="Genomic_DNA"/>
</dbReference>
<feature type="region of interest" description="Disordered" evidence="1">
    <location>
        <begin position="327"/>
        <end position="370"/>
    </location>
</feature>
<evidence type="ECO:0000256" key="1">
    <source>
        <dbReference type="SAM" id="MobiDB-lite"/>
    </source>
</evidence>
<evidence type="ECO:0000313" key="2">
    <source>
        <dbReference type="EMBL" id="ROV86718.1"/>
    </source>
</evidence>
<keyword evidence="3" id="KW-1185">Reference proteome</keyword>
<dbReference type="AlphaFoldDB" id="A0A423V7J9"/>
<proteinExistence type="predicted"/>
<name>A0A423V7J9_CYTCH</name>
<comment type="caution">
    <text evidence="2">The sequence shown here is derived from an EMBL/GenBank/DDBJ whole genome shotgun (WGS) entry which is preliminary data.</text>
</comment>
<accession>A0A423V7J9</accession>
<dbReference type="Gene3D" id="1.10.287.1490">
    <property type="match status" value="1"/>
</dbReference>
<organism evidence="2 3">
    <name type="scientific">Cytospora chrysosperma</name>
    <name type="common">Cytospora canker fungus</name>
    <name type="synonym">Sphaeria chrysosperma</name>
    <dbReference type="NCBI Taxonomy" id="252740"/>
    <lineage>
        <taxon>Eukaryota</taxon>
        <taxon>Fungi</taxon>
        <taxon>Dikarya</taxon>
        <taxon>Ascomycota</taxon>
        <taxon>Pezizomycotina</taxon>
        <taxon>Sordariomycetes</taxon>
        <taxon>Sordariomycetidae</taxon>
        <taxon>Diaporthales</taxon>
        <taxon>Cytosporaceae</taxon>
        <taxon>Cytospora</taxon>
    </lineage>
</organism>